<feature type="domain" description="SRCR" evidence="4">
    <location>
        <begin position="46"/>
        <end position="112"/>
    </location>
</feature>
<keyword evidence="1" id="KW-0732">Signal</keyword>
<dbReference type="PANTHER" id="PTHR48071">
    <property type="entry name" value="SRCR DOMAIN-CONTAINING PROTEIN"/>
    <property type="match status" value="1"/>
</dbReference>
<sequence>MQIKYVIVTSCTQILWFTDGSSCVKDCGDLRSVSSLFLPKSPQPEVRLVNGGGSPGQGRVEVLYDGVWGTVCDDDWDLNDANVVCKELGFGKAKEATKHSKFGKGESVFHLA</sequence>
<reference evidence="5" key="1">
    <citation type="submission" date="2023-01" db="EMBL/GenBank/DDBJ databases">
        <title>Genome assembly of the deep-sea coral Lophelia pertusa.</title>
        <authorList>
            <person name="Herrera S."/>
            <person name="Cordes E."/>
        </authorList>
    </citation>
    <scope>NUCLEOTIDE SEQUENCE</scope>
    <source>
        <strain evidence="5">USNM1676648</strain>
        <tissue evidence="5">Polyp</tissue>
    </source>
</reference>
<dbReference type="PANTHER" id="PTHR48071:SF18">
    <property type="entry name" value="DELETED IN MALIGNANT BRAIN TUMORS 1 PROTEIN-RELATED"/>
    <property type="match status" value="1"/>
</dbReference>
<comment type="caution">
    <text evidence="3">Lacks conserved residue(s) required for the propagation of feature annotation.</text>
</comment>
<dbReference type="GO" id="GO:0016020">
    <property type="term" value="C:membrane"/>
    <property type="evidence" value="ECO:0007669"/>
    <property type="project" value="InterPro"/>
</dbReference>
<comment type="caution">
    <text evidence="5">The sequence shown here is derived from an EMBL/GenBank/DDBJ whole genome shotgun (WGS) entry which is preliminary data.</text>
</comment>
<dbReference type="OrthoDB" id="536948at2759"/>
<proteinExistence type="predicted"/>
<evidence type="ECO:0000313" key="6">
    <source>
        <dbReference type="Proteomes" id="UP001163046"/>
    </source>
</evidence>
<dbReference type="PROSITE" id="PS50287">
    <property type="entry name" value="SRCR_2"/>
    <property type="match status" value="1"/>
</dbReference>
<evidence type="ECO:0000256" key="2">
    <source>
        <dbReference type="ARBA" id="ARBA00023157"/>
    </source>
</evidence>
<dbReference type="PRINTS" id="PR00258">
    <property type="entry name" value="SPERACTRCPTR"/>
</dbReference>
<protein>
    <recommendedName>
        <fullName evidence="4">SRCR domain-containing protein</fullName>
    </recommendedName>
</protein>
<dbReference type="EMBL" id="MU825881">
    <property type="protein sequence ID" value="KAJ7385469.1"/>
    <property type="molecule type" value="Genomic_DNA"/>
</dbReference>
<organism evidence="5 6">
    <name type="scientific">Desmophyllum pertusum</name>
    <dbReference type="NCBI Taxonomy" id="174260"/>
    <lineage>
        <taxon>Eukaryota</taxon>
        <taxon>Metazoa</taxon>
        <taxon>Cnidaria</taxon>
        <taxon>Anthozoa</taxon>
        <taxon>Hexacorallia</taxon>
        <taxon>Scleractinia</taxon>
        <taxon>Caryophylliina</taxon>
        <taxon>Caryophylliidae</taxon>
        <taxon>Desmophyllum</taxon>
    </lineage>
</organism>
<keyword evidence="2" id="KW-1015">Disulfide bond</keyword>
<dbReference type="Gene3D" id="3.10.250.10">
    <property type="entry name" value="SRCR-like domain"/>
    <property type="match status" value="1"/>
</dbReference>
<dbReference type="FunFam" id="3.10.250.10:FF:000001">
    <property type="entry name" value="Lysyl oxidase 4 isoform X1"/>
    <property type="match status" value="1"/>
</dbReference>
<dbReference type="Proteomes" id="UP001163046">
    <property type="component" value="Unassembled WGS sequence"/>
</dbReference>
<dbReference type="SUPFAM" id="SSF56487">
    <property type="entry name" value="SRCR-like"/>
    <property type="match status" value="1"/>
</dbReference>
<gene>
    <name evidence="5" type="ORF">OS493_016553</name>
</gene>
<dbReference type="InterPro" id="IPR036772">
    <property type="entry name" value="SRCR-like_dom_sf"/>
</dbReference>
<evidence type="ECO:0000256" key="3">
    <source>
        <dbReference type="PROSITE-ProRule" id="PRU00196"/>
    </source>
</evidence>
<dbReference type="AlphaFoldDB" id="A0A9X0D5D5"/>
<evidence type="ECO:0000259" key="4">
    <source>
        <dbReference type="PROSITE" id="PS50287"/>
    </source>
</evidence>
<name>A0A9X0D5D5_9CNID</name>
<evidence type="ECO:0000313" key="5">
    <source>
        <dbReference type="EMBL" id="KAJ7385469.1"/>
    </source>
</evidence>
<keyword evidence="6" id="KW-1185">Reference proteome</keyword>
<dbReference type="SMART" id="SM00202">
    <property type="entry name" value="SR"/>
    <property type="match status" value="1"/>
</dbReference>
<dbReference type="Pfam" id="PF00530">
    <property type="entry name" value="SRCR"/>
    <property type="match status" value="1"/>
</dbReference>
<dbReference type="PROSITE" id="PS00420">
    <property type="entry name" value="SRCR_1"/>
    <property type="match status" value="1"/>
</dbReference>
<accession>A0A9X0D5D5</accession>
<evidence type="ECO:0000256" key="1">
    <source>
        <dbReference type="ARBA" id="ARBA00022729"/>
    </source>
</evidence>
<dbReference type="InterPro" id="IPR001190">
    <property type="entry name" value="SRCR"/>
</dbReference>